<dbReference type="InterPro" id="IPR007156">
    <property type="entry name" value="MamQ_LemA"/>
</dbReference>
<evidence type="ECO:0000256" key="4">
    <source>
        <dbReference type="ARBA" id="ARBA00022989"/>
    </source>
</evidence>
<dbReference type="Proteomes" id="UP001241537">
    <property type="component" value="Unassembled WGS sequence"/>
</dbReference>
<dbReference type="RefSeq" id="WP_307255141.1">
    <property type="nucleotide sequence ID" value="NZ_JAUSTO010000013.1"/>
</dbReference>
<keyword evidence="7" id="KW-1185">Reference proteome</keyword>
<reference evidence="6" key="1">
    <citation type="submission" date="2023-07" db="EMBL/GenBank/DDBJ databases">
        <title>Genomic Encyclopedia of Type Strains, Phase IV (KMG-IV): sequencing the most valuable type-strain genomes for metagenomic binning, comparative biology and taxonomic classification.</title>
        <authorList>
            <person name="Goeker M."/>
        </authorList>
    </citation>
    <scope>NUCLEOTIDE SEQUENCE</scope>
    <source>
        <strain evidence="6">DSM 19659</strain>
    </source>
</reference>
<dbReference type="PANTHER" id="PTHR34478:SF2">
    <property type="entry name" value="MEMBRANE PROTEIN"/>
    <property type="match status" value="1"/>
</dbReference>
<comment type="caution">
    <text evidence="6">The sequence shown here is derived from an EMBL/GenBank/DDBJ whole genome shotgun (WGS) entry which is preliminary data.</text>
</comment>
<comment type="similarity">
    <text evidence="2">Belongs to the LemA family.</text>
</comment>
<dbReference type="InterPro" id="IPR023353">
    <property type="entry name" value="LemA-like_dom_sf"/>
</dbReference>
<keyword evidence="3" id="KW-0812">Transmembrane</keyword>
<dbReference type="Gene3D" id="1.20.1440.20">
    <property type="entry name" value="LemA-like domain"/>
    <property type="match status" value="1"/>
</dbReference>
<evidence type="ECO:0000313" key="6">
    <source>
        <dbReference type="EMBL" id="MDQ0153137.1"/>
    </source>
</evidence>
<accession>A0AAE3VB93</accession>
<evidence type="ECO:0000313" key="7">
    <source>
        <dbReference type="Proteomes" id="UP001241537"/>
    </source>
</evidence>
<proteinExistence type="inferred from homology"/>
<dbReference type="PANTHER" id="PTHR34478">
    <property type="entry name" value="PROTEIN LEMA"/>
    <property type="match status" value="1"/>
</dbReference>
<organism evidence="6 7">
    <name type="scientific">Moryella indoligenes</name>
    <dbReference type="NCBI Taxonomy" id="371674"/>
    <lineage>
        <taxon>Bacteria</taxon>
        <taxon>Bacillati</taxon>
        <taxon>Bacillota</taxon>
        <taxon>Clostridia</taxon>
        <taxon>Lachnospirales</taxon>
        <taxon>Lachnospiraceae</taxon>
        <taxon>Moryella</taxon>
    </lineage>
</organism>
<dbReference type="Pfam" id="PF04011">
    <property type="entry name" value="LemA"/>
    <property type="match status" value="1"/>
</dbReference>
<evidence type="ECO:0000256" key="1">
    <source>
        <dbReference type="ARBA" id="ARBA00004167"/>
    </source>
</evidence>
<dbReference type="SUPFAM" id="SSF140478">
    <property type="entry name" value="LemA-like"/>
    <property type="match status" value="1"/>
</dbReference>
<sequence>MKDRKLWLIVTTSVVAVLALFVVWTQSCRNRAFSLEEQVSTAESDINIQEKRRVDLVYNLVDSVKHYDAHEASVLNEIVEKRGDSGGIDGAVMAISAVAEAYPELKANENYKELMNELSITENLIAGYRENYNKAVREYNRHTRAFPNSIFLGILGYERINFKYLDYSAPKDAPQKLFEE</sequence>
<dbReference type="EMBL" id="JAUSTO010000013">
    <property type="protein sequence ID" value="MDQ0153137.1"/>
    <property type="molecule type" value="Genomic_DNA"/>
</dbReference>
<evidence type="ECO:0000256" key="3">
    <source>
        <dbReference type="ARBA" id="ARBA00022692"/>
    </source>
</evidence>
<dbReference type="PROSITE" id="PS51257">
    <property type="entry name" value="PROKAR_LIPOPROTEIN"/>
    <property type="match status" value="1"/>
</dbReference>
<keyword evidence="5" id="KW-0472">Membrane</keyword>
<dbReference type="AlphaFoldDB" id="A0AAE3VB93"/>
<comment type="subcellular location">
    <subcellularLocation>
        <location evidence="1">Membrane</location>
        <topology evidence="1">Single-pass membrane protein</topology>
    </subcellularLocation>
</comment>
<protein>
    <submittedName>
        <fullName evidence="6">LemA protein</fullName>
    </submittedName>
</protein>
<evidence type="ECO:0000256" key="5">
    <source>
        <dbReference type="ARBA" id="ARBA00023136"/>
    </source>
</evidence>
<gene>
    <name evidence="6" type="ORF">J2S20_001846</name>
</gene>
<dbReference type="GO" id="GO:0016020">
    <property type="term" value="C:membrane"/>
    <property type="evidence" value="ECO:0007669"/>
    <property type="project" value="UniProtKB-SubCell"/>
</dbReference>
<keyword evidence="4" id="KW-1133">Transmembrane helix</keyword>
<evidence type="ECO:0000256" key="2">
    <source>
        <dbReference type="ARBA" id="ARBA00008854"/>
    </source>
</evidence>
<name>A0AAE3VB93_9FIRM</name>